<dbReference type="GO" id="GO:0005886">
    <property type="term" value="C:plasma membrane"/>
    <property type="evidence" value="ECO:0007669"/>
    <property type="project" value="UniProtKB-SubCell"/>
</dbReference>
<evidence type="ECO:0000313" key="7">
    <source>
        <dbReference type="EMBL" id="OUP67544.1"/>
    </source>
</evidence>
<dbReference type="InterPro" id="IPR050833">
    <property type="entry name" value="Poly_Biosynth_Transport"/>
</dbReference>
<feature type="transmembrane region" description="Helical" evidence="6">
    <location>
        <begin position="387"/>
        <end position="408"/>
    </location>
</feature>
<feature type="transmembrane region" description="Helical" evidence="6">
    <location>
        <begin position="176"/>
        <end position="193"/>
    </location>
</feature>
<keyword evidence="5 6" id="KW-0472">Membrane</keyword>
<keyword evidence="4 6" id="KW-1133">Transmembrane helix</keyword>
<protein>
    <submittedName>
        <fullName evidence="7">Uncharacterized protein</fullName>
    </submittedName>
</protein>
<feature type="transmembrane region" description="Helical" evidence="6">
    <location>
        <begin position="205"/>
        <end position="228"/>
    </location>
</feature>
<evidence type="ECO:0000256" key="1">
    <source>
        <dbReference type="ARBA" id="ARBA00004651"/>
    </source>
</evidence>
<dbReference type="PANTHER" id="PTHR30250:SF11">
    <property type="entry name" value="O-ANTIGEN TRANSPORTER-RELATED"/>
    <property type="match status" value="1"/>
</dbReference>
<evidence type="ECO:0000256" key="6">
    <source>
        <dbReference type="SAM" id="Phobius"/>
    </source>
</evidence>
<feature type="transmembrane region" description="Helical" evidence="6">
    <location>
        <begin position="118"/>
        <end position="136"/>
    </location>
</feature>
<feature type="transmembrane region" description="Helical" evidence="6">
    <location>
        <begin position="277"/>
        <end position="302"/>
    </location>
</feature>
<sequence>MVGRGTRCAAWPAHEKRAAGNYRRRVNCRRYHDGRRLRTAWISKAVLTCITSGHNAPTNTQGGGDLDKYKKLISNTLIFAIGTFSSKVLVFLLVPFYTRVLTTDQLGTGDLIVKTANLIIPLASIGMSNAIIRFGLDRANDKRDVFTGALTAIGSGYLIFLLLYPALARFHLLDGNAYLVYIYVLTACLRSLCSQFVRARQLVRLYAFDGVMATATVILFNVVFLVVFKLGVTGYVLATILSDLLSALFLFTIANLRRYIRFFGCDWSVAASMVRYALPLIPTNIFWWITNASDAFFIAYYLGQGANGLLTVAYKVPTIINLLAGIFSDAWQLSAFTEDQQGRTRFFSNVFASYQALIFTSASGLILLCKWINRILAYGEYYESWRFIPVLLLATSFSCLVSFLGTIYMLEKKSFATLVTTALGAGINIILNMTLIPNFGVQGGVVATLAGYLVVFTVRIIDTRRIVPLHWHPFKLLLNLALLGVQTHILLTFETGWLLPEIGLCLVVTALNFRLLLQNVQRLLMRRRS</sequence>
<feature type="transmembrane region" description="Helical" evidence="6">
    <location>
        <begin position="234"/>
        <end position="256"/>
    </location>
</feature>
<evidence type="ECO:0000256" key="4">
    <source>
        <dbReference type="ARBA" id="ARBA00022989"/>
    </source>
</evidence>
<dbReference type="PANTHER" id="PTHR30250">
    <property type="entry name" value="PST FAMILY PREDICTED COLANIC ACID TRANSPORTER"/>
    <property type="match status" value="1"/>
</dbReference>
<feature type="transmembrane region" description="Helical" evidence="6">
    <location>
        <begin position="473"/>
        <end position="491"/>
    </location>
</feature>
<feature type="transmembrane region" description="Helical" evidence="6">
    <location>
        <begin position="415"/>
        <end position="435"/>
    </location>
</feature>
<feature type="transmembrane region" description="Helical" evidence="6">
    <location>
        <begin position="441"/>
        <end position="461"/>
    </location>
</feature>
<accession>A0A1Y4MFI9</accession>
<feature type="transmembrane region" description="Helical" evidence="6">
    <location>
        <begin position="77"/>
        <end position="98"/>
    </location>
</feature>
<dbReference type="AlphaFoldDB" id="A0A1Y4MFI9"/>
<feature type="transmembrane region" description="Helical" evidence="6">
    <location>
        <begin position="497"/>
        <end position="517"/>
    </location>
</feature>
<evidence type="ECO:0000256" key="3">
    <source>
        <dbReference type="ARBA" id="ARBA00022692"/>
    </source>
</evidence>
<comment type="subcellular location">
    <subcellularLocation>
        <location evidence="1">Cell membrane</location>
        <topology evidence="1">Multi-pass membrane protein</topology>
    </subcellularLocation>
</comment>
<gene>
    <name evidence="7" type="ORF">B5F11_17635</name>
</gene>
<feature type="transmembrane region" description="Helical" evidence="6">
    <location>
        <begin position="346"/>
        <end position="367"/>
    </location>
</feature>
<feature type="transmembrane region" description="Helical" evidence="6">
    <location>
        <begin position="314"/>
        <end position="334"/>
    </location>
</feature>
<keyword evidence="3 6" id="KW-0812">Transmembrane</keyword>
<dbReference type="Pfam" id="PF13440">
    <property type="entry name" value="Polysacc_synt_3"/>
    <property type="match status" value="1"/>
</dbReference>
<feature type="transmembrane region" description="Helical" evidence="6">
    <location>
        <begin position="145"/>
        <end position="164"/>
    </location>
</feature>
<reference evidence="8" key="1">
    <citation type="submission" date="2017-04" db="EMBL/GenBank/DDBJ databases">
        <title>Function of individual gut microbiota members based on whole genome sequencing of pure cultures obtained from chicken caecum.</title>
        <authorList>
            <person name="Medvecky M."/>
            <person name="Cejkova D."/>
            <person name="Polansky O."/>
            <person name="Karasova D."/>
            <person name="Kubasova T."/>
            <person name="Cizek A."/>
            <person name="Rychlik I."/>
        </authorList>
    </citation>
    <scope>NUCLEOTIDE SEQUENCE [LARGE SCALE GENOMIC DNA]</scope>
    <source>
        <strain evidence="8">An175</strain>
    </source>
</reference>
<dbReference type="Proteomes" id="UP000196386">
    <property type="component" value="Unassembled WGS sequence"/>
</dbReference>
<name>A0A1Y4MFI9_9FIRM</name>
<evidence type="ECO:0000256" key="2">
    <source>
        <dbReference type="ARBA" id="ARBA00022475"/>
    </source>
</evidence>
<keyword evidence="2" id="KW-1003">Cell membrane</keyword>
<organism evidence="7 8">
    <name type="scientific">Anaerotruncus colihominis</name>
    <dbReference type="NCBI Taxonomy" id="169435"/>
    <lineage>
        <taxon>Bacteria</taxon>
        <taxon>Bacillati</taxon>
        <taxon>Bacillota</taxon>
        <taxon>Clostridia</taxon>
        <taxon>Eubacteriales</taxon>
        <taxon>Oscillospiraceae</taxon>
        <taxon>Anaerotruncus</taxon>
    </lineage>
</organism>
<dbReference type="EMBL" id="NFKP01000031">
    <property type="protein sequence ID" value="OUP67544.1"/>
    <property type="molecule type" value="Genomic_DNA"/>
</dbReference>
<evidence type="ECO:0000313" key="8">
    <source>
        <dbReference type="Proteomes" id="UP000196386"/>
    </source>
</evidence>
<comment type="caution">
    <text evidence="7">The sequence shown here is derived from an EMBL/GenBank/DDBJ whole genome shotgun (WGS) entry which is preliminary data.</text>
</comment>
<evidence type="ECO:0000256" key="5">
    <source>
        <dbReference type="ARBA" id="ARBA00023136"/>
    </source>
</evidence>
<proteinExistence type="predicted"/>